<reference evidence="1" key="1">
    <citation type="submission" date="2022-04" db="EMBL/GenBank/DDBJ databases">
        <title>Carnegiea gigantea Genome sequencing and assembly v2.</title>
        <authorList>
            <person name="Copetti D."/>
            <person name="Sanderson M.J."/>
            <person name="Burquez A."/>
            <person name="Wojciechowski M.F."/>
        </authorList>
    </citation>
    <scope>NUCLEOTIDE SEQUENCE</scope>
    <source>
        <strain evidence="1">SGP5-SGP5p</strain>
        <tissue evidence="1">Aerial part</tissue>
    </source>
</reference>
<keyword evidence="2" id="KW-1185">Reference proteome</keyword>
<proteinExistence type="predicted"/>
<dbReference type="Proteomes" id="UP001153076">
    <property type="component" value="Unassembled WGS sequence"/>
</dbReference>
<comment type="caution">
    <text evidence="1">The sequence shown here is derived from an EMBL/GenBank/DDBJ whole genome shotgun (WGS) entry which is preliminary data.</text>
</comment>
<gene>
    <name evidence="1" type="ORF">Cgig2_013205</name>
</gene>
<sequence length="316" mass="34594">MQTGEEGLLWVGCYPSYETVFQRSEVSTVSIQIRQVYHIPGPQYPDWFKGRTKGSSKTASVAQLIAPTGQDAVQHDSLDSGGFSSVQESKMDSNLVNAVCQEVLKALKGTPSMTLLFLVVLPTWQVHDLNKPVVVRLPDGTTKFVTKVGTILVLHHVLYIATTKFVTKVGTILLLHHVLYIADFKHNSSALLAKFTNTDCMIQDPIANKVVAVGERAYGLYKFTSASYVDAAISSSQNKVAHGLVTSSDQFANVHARLGRCSVSKMLHIPSLSCTATDGSPLRMISLLITFQTTVRIQSPYLPCLLLRLLAFFSCT</sequence>
<dbReference type="AlphaFoldDB" id="A0A9Q1KQ62"/>
<dbReference type="EMBL" id="JAKOGI010000047">
    <property type="protein sequence ID" value="KAJ8446904.1"/>
    <property type="molecule type" value="Genomic_DNA"/>
</dbReference>
<evidence type="ECO:0000313" key="2">
    <source>
        <dbReference type="Proteomes" id="UP001153076"/>
    </source>
</evidence>
<organism evidence="1 2">
    <name type="scientific">Carnegiea gigantea</name>
    <dbReference type="NCBI Taxonomy" id="171969"/>
    <lineage>
        <taxon>Eukaryota</taxon>
        <taxon>Viridiplantae</taxon>
        <taxon>Streptophyta</taxon>
        <taxon>Embryophyta</taxon>
        <taxon>Tracheophyta</taxon>
        <taxon>Spermatophyta</taxon>
        <taxon>Magnoliopsida</taxon>
        <taxon>eudicotyledons</taxon>
        <taxon>Gunneridae</taxon>
        <taxon>Pentapetalae</taxon>
        <taxon>Caryophyllales</taxon>
        <taxon>Cactineae</taxon>
        <taxon>Cactaceae</taxon>
        <taxon>Cactoideae</taxon>
        <taxon>Echinocereeae</taxon>
        <taxon>Carnegiea</taxon>
    </lineage>
</organism>
<accession>A0A9Q1KQ62</accession>
<evidence type="ECO:0000313" key="1">
    <source>
        <dbReference type="EMBL" id="KAJ8446904.1"/>
    </source>
</evidence>
<name>A0A9Q1KQ62_9CARY</name>
<protein>
    <submittedName>
        <fullName evidence="1">Uncharacterized protein</fullName>
    </submittedName>
</protein>